<protein>
    <submittedName>
        <fullName evidence="1">Uncharacterized protein</fullName>
    </submittedName>
</protein>
<proteinExistence type="predicted"/>
<accession>A0A4Q1DB11</accession>
<keyword evidence="2" id="KW-1185">Reference proteome</keyword>
<organism evidence="1 2">
    <name type="scientific">Filimonas effusa</name>
    <dbReference type="NCBI Taxonomy" id="2508721"/>
    <lineage>
        <taxon>Bacteria</taxon>
        <taxon>Pseudomonadati</taxon>
        <taxon>Bacteroidota</taxon>
        <taxon>Chitinophagia</taxon>
        <taxon>Chitinophagales</taxon>
        <taxon>Chitinophagaceae</taxon>
        <taxon>Filimonas</taxon>
    </lineage>
</organism>
<dbReference type="Proteomes" id="UP000290545">
    <property type="component" value="Unassembled WGS sequence"/>
</dbReference>
<comment type="caution">
    <text evidence="1">The sequence shown here is derived from an EMBL/GenBank/DDBJ whole genome shotgun (WGS) entry which is preliminary data.</text>
</comment>
<evidence type="ECO:0000313" key="1">
    <source>
        <dbReference type="EMBL" id="RXK86634.1"/>
    </source>
</evidence>
<dbReference type="OrthoDB" id="1359970at2"/>
<name>A0A4Q1DB11_9BACT</name>
<dbReference type="InterPro" id="IPR029078">
    <property type="entry name" value="Imm44"/>
</dbReference>
<sequence>MVIKFGGEIDWNTKADTILFEYSDDIVSFFKTKDYGYSIKEICFIIVCRPKKLELKQRVRFDTKNNIFYIDIMLDYDLMLSADNATKEMHFFESFRQIIPFLKRRKIKGFLLLQFESDLEELLKTYI</sequence>
<evidence type="ECO:0000313" key="2">
    <source>
        <dbReference type="Proteomes" id="UP000290545"/>
    </source>
</evidence>
<reference evidence="1 2" key="1">
    <citation type="submission" date="2019-01" db="EMBL/GenBank/DDBJ databases">
        <title>Filimonas sp. strain TTM-71.</title>
        <authorList>
            <person name="Chen W.-M."/>
        </authorList>
    </citation>
    <scope>NUCLEOTIDE SEQUENCE [LARGE SCALE GENOMIC DNA]</scope>
    <source>
        <strain evidence="1 2">TTM-71</strain>
    </source>
</reference>
<dbReference type="RefSeq" id="WP_129002382.1">
    <property type="nucleotide sequence ID" value="NZ_SDHZ01000001.1"/>
</dbReference>
<dbReference type="Pfam" id="PF15571">
    <property type="entry name" value="Imm44"/>
    <property type="match status" value="1"/>
</dbReference>
<dbReference type="AlphaFoldDB" id="A0A4Q1DB11"/>
<gene>
    <name evidence="1" type="ORF">ESB13_07470</name>
</gene>
<dbReference type="EMBL" id="SDHZ01000001">
    <property type="protein sequence ID" value="RXK86634.1"/>
    <property type="molecule type" value="Genomic_DNA"/>
</dbReference>